<dbReference type="PROSITE" id="PS00108">
    <property type="entry name" value="PROTEIN_KINASE_ST"/>
    <property type="match status" value="1"/>
</dbReference>
<sequence>MPIPVLNELTTKAPLSSERLNPQVGAVIWRLNRTLMLNHLLFDAKVEMRRKLRQRDQEMTYIEPKINTKIRQGDYHGLVRRSQLNVQHLRLGARKNTSHRRCALPQLATPFEKRTLRRTRPKSYIEPKLNTKLRQLRSRGTDIMGCASSKQEQDITNAPPTVTGNVERKNPATRDDHKTGAAHGATNGPVNPNGFEENYTLGKTIGSGTFSVVREAIHKPTGQRYAIKCIKREGLVAEDIEALKTEVAILKEMNHPNIMILHDFFQEEKYYYLVTEFMAGGELFDRIVEKSYYSEREARDLVKLLLEAIKYCHDADIVHRDLKPENLLLTSKDDDASIKLADFGFAKKIEFDGEGLVTACGTPGYVAPEILEGHPYGKSVDIWSIGVITYILLCGYPPFHDDNHNALFKKIKKGKFQYDSPYWDHVSDEAKDLINKMLVVNPAERATAAQLLEHRWVTGAEVATVQLTSALEELKRFNARRKFRAAVSTVKATIALTKTFSNSSQRKTQSPKSPIQSVDSIQEEAEEGEQVSAANYRRFVLWPEGLRMRWNYWHEIELSEDCYKLKILGYYHRKIQKFLGRFPPSVSEESIQSYYRRRGIFLLSLFISAYLASTVLLFMSEKDANTRICVLYLLTVASGLVVMRFAKMHLIELPQVLALRERPEFAADFYPQATEKIPFARPVPAYQAVQPDQTPAVAVPTSASGIV</sequence>
<dbReference type="GO" id="GO:0004689">
    <property type="term" value="F:phosphorylase kinase activity"/>
    <property type="evidence" value="ECO:0007669"/>
    <property type="project" value="UniProtKB-EC"/>
</dbReference>
<dbReference type="PROSITE" id="PS50011">
    <property type="entry name" value="PROTEIN_KINASE_DOM"/>
    <property type="match status" value="1"/>
</dbReference>
<keyword evidence="10" id="KW-0106">Calcium</keyword>
<organism evidence="22 23">
    <name type="scientific">Lagenidium giganteum</name>
    <dbReference type="NCBI Taxonomy" id="4803"/>
    <lineage>
        <taxon>Eukaryota</taxon>
        <taxon>Sar</taxon>
        <taxon>Stramenopiles</taxon>
        <taxon>Oomycota</taxon>
        <taxon>Peronosporomycetes</taxon>
        <taxon>Pythiales</taxon>
        <taxon>Pythiaceae</taxon>
    </lineage>
</organism>
<comment type="subunit">
    <text evidence="15">Hexadecamer of 4 heterotetramers, each composed of alpha, beta, gamma, and delta subunits. Alpha (PHKA1 or PHKA2) and beta (PHKB) are regulatory subunits, gamma (PHKG1 or PHKG2) is the catalytic subunit, and delta is calmodulin.</text>
</comment>
<comment type="catalytic activity">
    <reaction evidence="16">
        <text>L-threonyl-[protein] + ATP = O-phospho-L-threonyl-[protein] + ADP + H(+)</text>
        <dbReference type="Rhea" id="RHEA:46608"/>
        <dbReference type="Rhea" id="RHEA-COMP:11060"/>
        <dbReference type="Rhea" id="RHEA-COMP:11605"/>
        <dbReference type="ChEBI" id="CHEBI:15378"/>
        <dbReference type="ChEBI" id="CHEBI:30013"/>
        <dbReference type="ChEBI" id="CHEBI:30616"/>
        <dbReference type="ChEBI" id="CHEBI:61977"/>
        <dbReference type="ChEBI" id="CHEBI:456216"/>
        <dbReference type="EC" id="2.7.11.1"/>
    </reaction>
</comment>
<dbReference type="PROSITE" id="PS00107">
    <property type="entry name" value="PROTEIN_KINASE_ATP"/>
    <property type="match status" value="1"/>
</dbReference>
<feature type="compositionally biased region" description="Polar residues" evidence="19">
    <location>
        <begin position="148"/>
        <end position="164"/>
    </location>
</feature>
<keyword evidence="5" id="KW-0808">Transferase</keyword>
<evidence type="ECO:0000256" key="15">
    <source>
        <dbReference type="ARBA" id="ARBA00025890"/>
    </source>
</evidence>
<evidence type="ECO:0000256" key="20">
    <source>
        <dbReference type="SAM" id="Phobius"/>
    </source>
</evidence>
<feature type="binding site" evidence="18">
    <location>
        <position position="228"/>
    </location>
    <ligand>
        <name>ATP</name>
        <dbReference type="ChEBI" id="CHEBI:30616"/>
    </ligand>
</feature>
<feature type="domain" description="Protein kinase" evidence="21">
    <location>
        <begin position="199"/>
        <end position="457"/>
    </location>
</feature>
<keyword evidence="8 18" id="KW-0547">Nucleotide-binding</keyword>
<evidence type="ECO:0000256" key="11">
    <source>
        <dbReference type="ARBA" id="ARBA00022840"/>
    </source>
</evidence>
<accession>A0AAV2YS00</accession>
<dbReference type="Gene3D" id="6.10.140.620">
    <property type="match status" value="1"/>
</dbReference>
<evidence type="ECO:0000256" key="13">
    <source>
        <dbReference type="ARBA" id="ARBA00023277"/>
    </source>
</evidence>
<evidence type="ECO:0000256" key="8">
    <source>
        <dbReference type="ARBA" id="ARBA00022741"/>
    </source>
</evidence>
<dbReference type="InterPro" id="IPR002291">
    <property type="entry name" value="Phosph_kin_gamma"/>
</dbReference>
<dbReference type="InterPro" id="IPR008271">
    <property type="entry name" value="Ser/Thr_kinase_AS"/>
</dbReference>
<keyword evidence="6" id="KW-0479">Metal-binding</keyword>
<keyword evidence="11 18" id="KW-0067">ATP-binding</keyword>
<keyword evidence="20" id="KW-0472">Membrane</keyword>
<keyword evidence="3" id="KW-0723">Serine/threonine-protein kinase</keyword>
<evidence type="ECO:0000256" key="17">
    <source>
        <dbReference type="ARBA" id="ARBA00048679"/>
    </source>
</evidence>
<evidence type="ECO:0000256" key="10">
    <source>
        <dbReference type="ARBA" id="ARBA00022837"/>
    </source>
</evidence>
<evidence type="ECO:0000256" key="12">
    <source>
        <dbReference type="ARBA" id="ARBA00022860"/>
    </source>
</evidence>
<protein>
    <recommendedName>
        <fullName evidence="21">Protein kinase domain-containing protein</fullName>
    </recommendedName>
</protein>
<proteinExistence type="inferred from homology"/>
<evidence type="ECO:0000256" key="9">
    <source>
        <dbReference type="ARBA" id="ARBA00022777"/>
    </source>
</evidence>
<dbReference type="GO" id="GO:0046872">
    <property type="term" value="F:metal ion binding"/>
    <property type="evidence" value="ECO:0007669"/>
    <property type="project" value="UniProtKB-KW"/>
</dbReference>
<keyword evidence="23" id="KW-1185">Reference proteome</keyword>
<feature type="region of interest" description="Disordered" evidence="19">
    <location>
        <begin position="501"/>
        <end position="521"/>
    </location>
</feature>
<evidence type="ECO:0000256" key="4">
    <source>
        <dbReference type="ARBA" id="ARBA00022600"/>
    </source>
</evidence>
<feature type="transmembrane region" description="Helical" evidence="20">
    <location>
        <begin position="625"/>
        <end position="646"/>
    </location>
</feature>
<keyword evidence="20" id="KW-1133">Transmembrane helix</keyword>
<keyword evidence="9" id="KW-0418">Kinase</keyword>
<dbReference type="GO" id="GO:0005516">
    <property type="term" value="F:calmodulin binding"/>
    <property type="evidence" value="ECO:0007669"/>
    <property type="project" value="UniProtKB-KW"/>
</dbReference>
<evidence type="ECO:0000313" key="23">
    <source>
        <dbReference type="Proteomes" id="UP001146120"/>
    </source>
</evidence>
<dbReference type="PRINTS" id="PR01049">
    <property type="entry name" value="PHOSPHBKNASE"/>
</dbReference>
<dbReference type="Pfam" id="PF00069">
    <property type="entry name" value="Pkinase"/>
    <property type="match status" value="1"/>
</dbReference>
<dbReference type="EMBL" id="DAKRPA010000179">
    <property type="protein sequence ID" value="DAZ96083.1"/>
    <property type="molecule type" value="Genomic_DNA"/>
</dbReference>
<gene>
    <name evidence="22" type="ORF">N0F65_005861</name>
</gene>
<feature type="compositionally biased region" description="Basic and acidic residues" evidence="19">
    <location>
        <begin position="166"/>
        <end position="179"/>
    </location>
</feature>
<dbReference type="InterPro" id="IPR000719">
    <property type="entry name" value="Prot_kinase_dom"/>
</dbReference>
<dbReference type="Gene3D" id="1.10.510.10">
    <property type="entry name" value="Transferase(Phosphotransferase) domain 1"/>
    <property type="match status" value="1"/>
</dbReference>
<evidence type="ECO:0000256" key="3">
    <source>
        <dbReference type="ARBA" id="ARBA00022527"/>
    </source>
</evidence>
<dbReference type="Gene3D" id="3.30.200.20">
    <property type="entry name" value="Phosphorylase Kinase, domain 1"/>
    <property type="match status" value="1"/>
</dbReference>
<feature type="transmembrane region" description="Helical" evidence="20">
    <location>
        <begin position="600"/>
        <end position="619"/>
    </location>
</feature>
<evidence type="ECO:0000256" key="19">
    <source>
        <dbReference type="SAM" id="MobiDB-lite"/>
    </source>
</evidence>
<comment type="similarity">
    <text evidence="14">Belongs to the protein kinase superfamily. Ser/Thr protein kinase family. CDPK subfamily.</text>
</comment>
<evidence type="ECO:0000256" key="18">
    <source>
        <dbReference type="PROSITE-ProRule" id="PRU10141"/>
    </source>
</evidence>
<dbReference type="PANTHER" id="PTHR24347">
    <property type="entry name" value="SERINE/THREONINE-PROTEIN KINASE"/>
    <property type="match status" value="1"/>
</dbReference>
<reference evidence="22" key="2">
    <citation type="journal article" date="2023" name="Microbiol Resour">
        <title>Decontamination and Annotation of the Draft Genome Sequence of the Oomycete Lagenidium giganteum ARSEF 373.</title>
        <authorList>
            <person name="Morgan W.R."/>
            <person name="Tartar A."/>
        </authorList>
    </citation>
    <scope>NUCLEOTIDE SEQUENCE</scope>
    <source>
        <strain evidence="22">ARSEF 373</strain>
    </source>
</reference>
<comment type="catalytic activity">
    <reaction evidence="1">
        <text>2 ATP + phosphorylase b = 2 ADP + phosphorylase a.</text>
        <dbReference type="EC" id="2.7.11.19"/>
    </reaction>
</comment>
<keyword evidence="20" id="KW-0812">Transmembrane</keyword>
<dbReference type="SUPFAM" id="SSF56112">
    <property type="entry name" value="Protein kinase-like (PK-like)"/>
    <property type="match status" value="1"/>
</dbReference>
<keyword evidence="4" id="KW-0321">Glycogen metabolism</keyword>
<dbReference type="GO" id="GO:0005964">
    <property type="term" value="C:phosphorylase kinase complex"/>
    <property type="evidence" value="ECO:0007669"/>
    <property type="project" value="InterPro"/>
</dbReference>
<evidence type="ECO:0000256" key="2">
    <source>
        <dbReference type="ARBA" id="ARBA00001946"/>
    </source>
</evidence>
<dbReference type="CDD" id="cd05117">
    <property type="entry name" value="STKc_CAMK"/>
    <property type="match status" value="1"/>
</dbReference>
<comment type="catalytic activity">
    <reaction evidence="17">
        <text>L-seryl-[protein] + ATP = O-phospho-L-seryl-[protein] + ADP + H(+)</text>
        <dbReference type="Rhea" id="RHEA:17989"/>
        <dbReference type="Rhea" id="RHEA-COMP:9863"/>
        <dbReference type="Rhea" id="RHEA-COMP:11604"/>
        <dbReference type="ChEBI" id="CHEBI:15378"/>
        <dbReference type="ChEBI" id="CHEBI:29999"/>
        <dbReference type="ChEBI" id="CHEBI:30616"/>
        <dbReference type="ChEBI" id="CHEBI:83421"/>
        <dbReference type="ChEBI" id="CHEBI:456216"/>
        <dbReference type="EC" id="2.7.11.1"/>
    </reaction>
</comment>
<dbReference type="FunFam" id="3.30.200.20:FF:000315">
    <property type="entry name" value="Calcium-dependent protein kinase 3"/>
    <property type="match status" value="1"/>
</dbReference>
<dbReference type="SMART" id="SM00220">
    <property type="entry name" value="S_TKc"/>
    <property type="match status" value="1"/>
</dbReference>
<keyword evidence="13" id="KW-0119">Carbohydrate metabolism</keyword>
<comment type="caution">
    <text evidence="22">The sequence shown here is derived from an EMBL/GenBank/DDBJ whole genome shotgun (WGS) entry which is preliminary data.</text>
</comment>
<dbReference type="FunFam" id="1.10.510.10:FF:000026">
    <property type="entry name" value="Calcium/calmodulin-dependent protein kinase type 1"/>
    <property type="match status" value="1"/>
</dbReference>
<dbReference type="InterPro" id="IPR011009">
    <property type="entry name" value="Kinase-like_dom_sf"/>
</dbReference>
<feature type="region of interest" description="Disordered" evidence="19">
    <location>
        <begin position="148"/>
        <end position="193"/>
    </location>
</feature>
<comment type="cofactor">
    <cofactor evidence="2">
        <name>Mg(2+)</name>
        <dbReference type="ChEBI" id="CHEBI:18420"/>
    </cofactor>
</comment>
<evidence type="ECO:0000256" key="5">
    <source>
        <dbReference type="ARBA" id="ARBA00022679"/>
    </source>
</evidence>
<dbReference type="InterPro" id="IPR017441">
    <property type="entry name" value="Protein_kinase_ATP_BS"/>
</dbReference>
<keyword evidence="12" id="KW-0112">Calmodulin-binding</keyword>
<reference evidence="22" key="1">
    <citation type="submission" date="2022-11" db="EMBL/GenBank/DDBJ databases">
        <authorList>
            <person name="Morgan W.R."/>
            <person name="Tartar A."/>
        </authorList>
    </citation>
    <scope>NUCLEOTIDE SEQUENCE</scope>
    <source>
        <strain evidence="22">ARSEF 373</strain>
    </source>
</reference>
<feature type="compositionally biased region" description="Polar residues" evidence="19">
    <location>
        <begin position="501"/>
        <end position="520"/>
    </location>
</feature>
<dbReference type="GO" id="GO:0005524">
    <property type="term" value="F:ATP binding"/>
    <property type="evidence" value="ECO:0007669"/>
    <property type="project" value="UniProtKB-UniRule"/>
</dbReference>
<name>A0AAV2YS00_9STRA</name>
<evidence type="ECO:0000256" key="14">
    <source>
        <dbReference type="ARBA" id="ARBA00024334"/>
    </source>
</evidence>
<evidence type="ECO:0000256" key="6">
    <source>
        <dbReference type="ARBA" id="ARBA00022723"/>
    </source>
</evidence>
<evidence type="ECO:0000256" key="7">
    <source>
        <dbReference type="ARBA" id="ARBA00022737"/>
    </source>
</evidence>
<evidence type="ECO:0000256" key="16">
    <source>
        <dbReference type="ARBA" id="ARBA00047899"/>
    </source>
</evidence>
<dbReference type="AlphaFoldDB" id="A0AAV2YS00"/>
<keyword evidence="7" id="KW-0677">Repeat</keyword>
<evidence type="ECO:0000256" key="1">
    <source>
        <dbReference type="ARBA" id="ARBA00001674"/>
    </source>
</evidence>
<evidence type="ECO:0000259" key="21">
    <source>
        <dbReference type="PROSITE" id="PS50011"/>
    </source>
</evidence>
<dbReference type="GO" id="GO:0005977">
    <property type="term" value="P:glycogen metabolic process"/>
    <property type="evidence" value="ECO:0007669"/>
    <property type="project" value="UniProtKB-KW"/>
</dbReference>
<evidence type="ECO:0000313" key="22">
    <source>
        <dbReference type="EMBL" id="DAZ96083.1"/>
    </source>
</evidence>
<dbReference type="Proteomes" id="UP001146120">
    <property type="component" value="Unassembled WGS sequence"/>
</dbReference>